<dbReference type="InterPro" id="IPR004013">
    <property type="entry name" value="PHP_dom"/>
</dbReference>
<dbReference type="GO" id="GO:0008408">
    <property type="term" value="F:3'-5' exonuclease activity"/>
    <property type="evidence" value="ECO:0007669"/>
    <property type="project" value="InterPro"/>
</dbReference>
<dbReference type="GO" id="GO:0006260">
    <property type="term" value="P:DNA replication"/>
    <property type="evidence" value="ECO:0007669"/>
    <property type="project" value="UniProtKB-KW"/>
</dbReference>
<dbReference type="Proteomes" id="UP001198242">
    <property type="component" value="Unassembled WGS sequence"/>
</dbReference>
<dbReference type="Gene3D" id="1.10.10.1600">
    <property type="entry name" value="Bacterial DNA polymerase III alpha subunit, thumb domain"/>
    <property type="match status" value="1"/>
</dbReference>
<comment type="caution">
    <text evidence="12">The sequence shown here is derived from an EMBL/GenBank/DDBJ whole genome shotgun (WGS) entry which is preliminary data.</text>
</comment>
<dbReference type="NCBIfam" id="NF005298">
    <property type="entry name" value="PRK06826.1"/>
    <property type="match status" value="1"/>
</dbReference>
<dbReference type="PANTHER" id="PTHR32294:SF0">
    <property type="entry name" value="DNA POLYMERASE III SUBUNIT ALPHA"/>
    <property type="match status" value="1"/>
</dbReference>
<comment type="similarity">
    <text evidence="2">Belongs to the DNA polymerase type-C family. DnaE subfamily.</text>
</comment>
<organism evidence="12 13">
    <name type="scientific">Hominilimicola fabiformis</name>
    <dbReference type="NCBI Taxonomy" id="2885356"/>
    <lineage>
        <taxon>Bacteria</taxon>
        <taxon>Bacillati</taxon>
        <taxon>Bacillota</taxon>
        <taxon>Clostridia</taxon>
        <taxon>Eubacteriales</taxon>
        <taxon>Oscillospiraceae</taxon>
        <taxon>Hominilimicola</taxon>
    </lineage>
</organism>
<dbReference type="InterPro" id="IPR029460">
    <property type="entry name" value="DNAPol_HHH"/>
</dbReference>
<dbReference type="SUPFAM" id="SSF89550">
    <property type="entry name" value="PHP domain-like"/>
    <property type="match status" value="1"/>
</dbReference>
<dbReference type="GO" id="GO:0003887">
    <property type="term" value="F:DNA-directed DNA polymerase activity"/>
    <property type="evidence" value="ECO:0007669"/>
    <property type="project" value="UniProtKB-KW"/>
</dbReference>
<dbReference type="CDD" id="cd04485">
    <property type="entry name" value="DnaE_OBF"/>
    <property type="match status" value="1"/>
</dbReference>
<comment type="function">
    <text evidence="9">DNA polymerase III is a complex, multichain enzyme responsible for most of the replicative synthesis in bacteria. This DNA polymerase also exhibits 3' to 5' exonuclease activity. The alpha chain is the DNA polymerase.</text>
</comment>
<dbReference type="GO" id="GO:0005737">
    <property type="term" value="C:cytoplasm"/>
    <property type="evidence" value="ECO:0007669"/>
    <property type="project" value="UniProtKB-SubCell"/>
</dbReference>
<sequence>MQFCHLHTHTEYSLLDGEASIKKLVARVKELGMDSCAITDHGSMYGVVDFYREAKSQGIHPVIGCEVYMAPRSRFDKVHDIDNKTSHLILLAENQRGYKNLIKLVSAGYIDGFYYKPRIDFEMLKEHSEGIIALSACIAGEVPKALLRGDYDEAKKIALKYAEVLGKDNYFLEIQDHGLSEQKRIIPDMLRLSEETGIGLVATNDIHYLKKEDAKYQDVLMCIQMEKKVDDPDRMKFETEEFYIKSPEEMTSLFEYVPQAIENTEKIAKRCNVDFDFGTRHLPAYAVPDGKDAFEYLRELCQSGLEKRYSPVSDELQKRLDYELGVIKSMGFVDYFLIVWDFIHFAKNNGVMVGPGRGSAAGSIVAYSLGITTVDPIKYGLIFERFLNPERVSMPDIDIDFAPNGRQKIIDYVVEKYGEGQVAQIITFGTMKAKLAIRDVGRALDIPYAEVDKVAKLVPFDLKMTISKALDISTELHALYENDPQIKELLDTSMALEGLPRHASTHAAGVVITSEPIVNYVPLQLNSENFITTQFTKDTVENLGLLKMDFLGLRNLTVIENAVKIIKRTRGIDLNMDEIDYDCKEVYELISSGNTDGVFQLESAGMQSFMQELKPDTLEDVIAGIALYRPGPMEQIPRYIKSKKNPKTIKYKHPLLKNILDVTYGCMVYQEQVLEIVRTLAGYSLGKADSMRRVISKKKADQMVIERKNFIYGSDDGDIPGCIKNGIDEQTAISIFDEINDFANYAFNKSHAAAYAFVTYQTAYLKTFYPVEYMASLISSIDDLDKINHYIANCKEMGIDRLPPDVNKSEDTFTVENNSIRFGLSAVKNVGRAMILNLVNERKNNGEFKTFSDFIDRMAGRDMNKRALEGLISCGAFDSMGVKRSQLLAVYEKALDGTAKAARDNVAGQMSLFDTIEEQSEMQFPNIDELDKKTMLKMEKQSTGLYFSGHPMEEYTDKIKKLTKYNISDVLTSVHKDEDGNYHAVEGGLQDGDMMIICAAIASRKNKTTRSNAQMAFLNVEDVYGSVECIVFPKVLNEFSPLLQEDNLVAIACRLSIREDEAPKILMQSVQLLDEALMAKKEPKRLYIQLETRNDENLKNVEKYLSPYQGDMEVRLFFKDTRKMSSVPRRLWFNGTENAIYDLKNIFGEDNVKIK</sequence>
<evidence type="ECO:0000256" key="7">
    <source>
        <dbReference type="ARBA" id="ARBA00022705"/>
    </source>
</evidence>
<dbReference type="InterPro" id="IPR041931">
    <property type="entry name" value="DNA_pol3_alpha_thumb_dom"/>
</dbReference>
<dbReference type="EMBL" id="JAJEQM010000008">
    <property type="protein sequence ID" value="MCC2210591.1"/>
    <property type="molecule type" value="Genomic_DNA"/>
</dbReference>
<keyword evidence="6 12" id="KW-0548">Nucleotidyltransferase</keyword>
<evidence type="ECO:0000256" key="3">
    <source>
        <dbReference type="ARBA" id="ARBA00012417"/>
    </source>
</evidence>
<dbReference type="InterPro" id="IPR016195">
    <property type="entry name" value="Pol/histidinol_Pase-like"/>
</dbReference>
<dbReference type="CDD" id="cd12113">
    <property type="entry name" value="PHP_PolIIIA_DnaE3"/>
    <property type="match status" value="1"/>
</dbReference>
<keyword evidence="8" id="KW-0239">DNA-directed DNA polymerase</keyword>
<dbReference type="Pfam" id="PF14579">
    <property type="entry name" value="HHH_6"/>
    <property type="match status" value="1"/>
</dbReference>
<evidence type="ECO:0000313" key="12">
    <source>
        <dbReference type="EMBL" id="MCC2210591.1"/>
    </source>
</evidence>
<evidence type="ECO:0000256" key="10">
    <source>
        <dbReference type="ARBA" id="ARBA00049244"/>
    </source>
</evidence>
<comment type="subcellular location">
    <subcellularLocation>
        <location evidence="1">Cytoplasm</location>
    </subcellularLocation>
</comment>
<dbReference type="InterPro" id="IPR003141">
    <property type="entry name" value="Pol/His_phosphatase_N"/>
</dbReference>
<evidence type="ECO:0000259" key="11">
    <source>
        <dbReference type="SMART" id="SM00481"/>
    </source>
</evidence>
<name>A0AAE3J9N1_9FIRM</name>
<gene>
    <name evidence="12" type="ORF">LKE05_07295</name>
</gene>
<dbReference type="InterPro" id="IPR011708">
    <property type="entry name" value="DNA_pol3_alpha_NTPase_dom"/>
</dbReference>
<keyword evidence="5 12" id="KW-0808">Transferase</keyword>
<dbReference type="RefSeq" id="WP_308456394.1">
    <property type="nucleotide sequence ID" value="NZ_JAJEQM010000008.1"/>
</dbReference>
<dbReference type="PANTHER" id="PTHR32294">
    <property type="entry name" value="DNA POLYMERASE III SUBUNIT ALPHA"/>
    <property type="match status" value="1"/>
</dbReference>
<reference evidence="12 13" key="1">
    <citation type="submission" date="2021-10" db="EMBL/GenBank/DDBJ databases">
        <title>Anaerobic single-cell dispensing facilitates the cultivation of human gut bacteria.</title>
        <authorList>
            <person name="Afrizal A."/>
        </authorList>
    </citation>
    <scope>NUCLEOTIDE SEQUENCE [LARGE SCALE GENOMIC DNA]</scope>
    <source>
        <strain evidence="12 13">CLA-AA-H232</strain>
    </source>
</reference>
<dbReference type="SMART" id="SM00481">
    <property type="entry name" value="POLIIIAc"/>
    <property type="match status" value="1"/>
</dbReference>
<evidence type="ECO:0000256" key="1">
    <source>
        <dbReference type="ARBA" id="ARBA00004496"/>
    </source>
</evidence>
<dbReference type="Pfam" id="PF17657">
    <property type="entry name" value="DNA_pol3_finger"/>
    <property type="match status" value="1"/>
</dbReference>
<evidence type="ECO:0000256" key="4">
    <source>
        <dbReference type="ARBA" id="ARBA00019114"/>
    </source>
</evidence>
<dbReference type="Pfam" id="PF07733">
    <property type="entry name" value="DNA_pol3_alpha"/>
    <property type="match status" value="1"/>
</dbReference>
<dbReference type="Pfam" id="PF01336">
    <property type="entry name" value="tRNA_anti-codon"/>
    <property type="match status" value="1"/>
</dbReference>
<evidence type="ECO:0000256" key="5">
    <source>
        <dbReference type="ARBA" id="ARBA00022679"/>
    </source>
</evidence>
<protein>
    <recommendedName>
        <fullName evidence="4">DNA polymerase III subunit alpha</fullName>
        <ecNumber evidence="3">2.7.7.7</ecNumber>
    </recommendedName>
</protein>
<feature type="domain" description="Polymerase/histidinol phosphatase N-terminal" evidence="11">
    <location>
        <begin position="4"/>
        <end position="71"/>
    </location>
</feature>
<evidence type="ECO:0000256" key="2">
    <source>
        <dbReference type="ARBA" id="ARBA00009496"/>
    </source>
</evidence>
<evidence type="ECO:0000313" key="13">
    <source>
        <dbReference type="Proteomes" id="UP001198242"/>
    </source>
</evidence>
<dbReference type="Pfam" id="PF02811">
    <property type="entry name" value="PHP"/>
    <property type="match status" value="1"/>
</dbReference>
<accession>A0AAE3J9N1</accession>
<dbReference type="InterPro" id="IPR004365">
    <property type="entry name" value="NA-bd_OB_tRNA"/>
</dbReference>
<dbReference type="AlphaFoldDB" id="A0AAE3J9N1"/>
<dbReference type="GO" id="GO:0003676">
    <property type="term" value="F:nucleic acid binding"/>
    <property type="evidence" value="ECO:0007669"/>
    <property type="project" value="InterPro"/>
</dbReference>
<evidence type="ECO:0000256" key="6">
    <source>
        <dbReference type="ARBA" id="ARBA00022695"/>
    </source>
</evidence>
<dbReference type="NCBIfam" id="NF004226">
    <property type="entry name" value="PRK05673.1"/>
    <property type="match status" value="1"/>
</dbReference>
<dbReference type="InterPro" id="IPR004805">
    <property type="entry name" value="DnaE2/DnaE/PolC"/>
</dbReference>
<keyword evidence="7" id="KW-0235">DNA replication</keyword>
<evidence type="ECO:0000256" key="9">
    <source>
        <dbReference type="ARBA" id="ARBA00025611"/>
    </source>
</evidence>
<proteinExistence type="inferred from homology"/>
<evidence type="ECO:0000256" key="8">
    <source>
        <dbReference type="ARBA" id="ARBA00022932"/>
    </source>
</evidence>
<dbReference type="NCBIfam" id="TIGR00594">
    <property type="entry name" value="polc"/>
    <property type="match status" value="1"/>
</dbReference>
<dbReference type="Gene3D" id="3.20.20.140">
    <property type="entry name" value="Metal-dependent hydrolases"/>
    <property type="match status" value="1"/>
</dbReference>
<dbReference type="EC" id="2.7.7.7" evidence="3"/>
<keyword evidence="13" id="KW-1185">Reference proteome</keyword>
<comment type="catalytic activity">
    <reaction evidence="10">
        <text>DNA(n) + a 2'-deoxyribonucleoside 5'-triphosphate = DNA(n+1) + diphosphate</text>
        <dbReference type="Rhea" id="RHEA:22508"/>
        <dbReference type="Rhea" id="RHEA-COMP:17339"/>
        <dbReference type="Rhea" id="RHEA-COMP:17340"/>
        <dbReference type="ChEBI" id="CHEBI:33019"/>
        <dbReference type="ChEBI" id="CHEBI:61560"/>
        <dbReference type="ChEBI" id="CHEBI:173112"/>
        <dbReference type="EC" id="2.7.7.7"/>
    </reaction>
</comment>
<dbReference type="InterPro" id="IPR040982">
    <property type="entry name" value="DNA_pol3_finger"/>
</dbReference>
<dbReference type="Gene3D" id="1.10.150.870">
    <property type="match status" value="1"/>
</dbReference>